<organism evidence="2 3">
    <name type="scientific">Lecanosticta acicola</name>
    <dbReference type="NCBI Taxonomy" id="111012"/>
    <lineage>
        <taxon>Eukaryota</taxon>
        <taxon>Fungi</taxon>
        <taxon>Dikarya</taxon>
        <taxon>Ascomycota</taxon>
        <taxon>Pezizomycotina</taxon>
        <taxon>Dothideomycetes</taxon>
        <taxon>Dothideomycetidae</taxon>
        <taxon>Mycosphaerellales</taxon>
        <taxon>Mycosphaerellaceae</taxon>
        <taxon>Lecanosticta</taxon>
    </lineage>
</organism>
<evidence type="ECO:0000313" key="3">
    <source>
        <dbReference type="Proteomes" id="UP001296104"/>
    </source>
</evidence>
<keyword evidence="3" id="KW-1185">Reference proteome</keyword>
<protein>
    <submittedName>
        <fullName evidence="2">Uncharacterized protein</fullName>
    </submittedName>
</protein>
<feature type="region of interest" description="Disordered" evidence="1">
    <location>
        <begin position="203"/>
        <end position="228"/>
    </location>
</feature>
<accession>A0AAI8Z1H4</accession>
<gene>
    <name evidence="2" type="ORF">LECACI_7A005865</name>
</gene>
<dbReference type="AlphaFoldDB" id="A0AAI8Z1H4"/>
<feature type="compositionally biased region" description="Basic residues" evidence="1">
    <location>
        <begin position="75"/>
        <end position="85"/>
    </location>
</feature>
<name>A0AAI8Z1H4_9PEZI</name>
<reference evidence="2" key="1">
    <citation type="submission" date="2023-11" db="EMBL/GenBank/DDBJ databases">
        <authorList>
            <person name="Alioto T."/>
            <person name="Alioto T."/>
            <person name="Gomez Garrido J."/>
        </authorList>
    </citation>
    <scope>NUCLEOTIDE SEQUENCE</scope>
</reference>
<feature type="region of interest" description="Disordered" evidence="1">
    <location>
        <begin position="1"/>
        <end position="88"/>
    </location>
</feature>
<dbReference type="Proteomes" id="UP001296104">
    <property type="component" value="Unassembled WGS sequence"/>
</dbReference>
<sequence length="327" mass="36306">MSATNAEKPSGPASVDGEEATELHSEDLAQIDQEAAKRDAADKSYPPGRSKRPSENVTASSSKRSRHDQDASRITRMRTTLRPHLNKPYSVCDENGKERRSKVVAEIAEFWKNDYKTWPIVLASGNRSSEISAPRDWGYELLKKVLLLAQQAHQLGTDVASLQSRLEQASKDRKQRTNASSDCVLPVDVQEVINRLSSNSRLQDESTFDGRSPTIARTEIGRDGDSENVSNRPLGEVMMHNADAGDLGEETVQPLEEELYSTTPQPTRPMAQAITSVADRGTLQTVPLTDLIPYMDAREIEQLATRLFSLAEARKRYEGEIASLVRD</sequence>
<comment type="caution">
    <text evidence="2">The sequence shown here is derived from an EMBL/GenBank/DDBJ whole genome shotgun (WGS) entry which is preliminary data.</text>
</comment>
<proteinExistence type="predicted"/>
<evidence type="ECO:0000256" key="1">
    <source>
        <dbReference type="SAM" id="MobiDB-lite"/>
    </source>
</evidence>
<dbReference type="EMBL" id="CAVMBE010000039">
    <property type="protein sequence ID" value="CAK4030707.1"/>
    <property type="molecule type" value="Genomic_DNA"/>
</dbReference>
<evidence type="ECO:0000313" key="2">
    <source>
        <dbReference type="EMBL" id="CAK4030707.1"/>
    </source>
</evidence>